<dbReference type="Proteomes" id="UP000507245">
    <property type="component" value="Unassembled WGS sequence"/>
</dbReference>
<sequence length="78" mass="8797">MVASYEPYGLTKYPKKTIVWLANGNNLVQQGSTVELTAHGQLQQANKKGLRTLVVLELPMQPCLTHEISFWPMEIQTI</sequence>
<dbReference type="EMBL" id="CAEKKB010000006">
    <property type="protein sequence ID" value="CAB4312097.1"/>
    <property type="molecule type" value="Genomic_DNA"/>
</dbReference>
<evidence type="ECO:0000313" key="3">
    <source>
        <dbReference type="Proteomes" id="UP000507222"/>
    </source>
</evidence>
<reference evidence="4" key="1">
    <citation type="journal article" date="2020" name="Genome Biol.">
        <title>Gamete binning: chromosome-level and haplotype-resolved genome assembly enabled by high-throughput single-cell sequencing of gamete genomes.</title>
        <authorList>
            <person name="Campoy J.A."/>
            <person name="Sun H."/>
            <person name="Goel M."/>
            <person name="Jiao W.-B."/>
            <person name="Folz-Donahue K."/>
            <person name="Wang N."/>
            <person name="Rubio M."/>
            <person name="Liu C."/>
            <person name="Kukat C."/>
            <person name="Ruiz D."/>
            <person name="Huettel B."/>
            <person name="Schneeberger K."/>
        </authorList>
    </citation>
    <scope>NUCLEOTIDE SEQUENCE [LARGE SCALE GENOMIC DNA]</scope>
    <source>
        <strain evidence="4">cv. Rojo Pasion</strain>
    </source>
</reference>
<evidence type="ECO:0000313" key="2">
    <source>
        <dbReference type="EMBL" id="CAB4312097.1"/>
    </source>
</evidence>
<proteinExistence type="predicted"/>
<accession>A0A6J5V0R6</accession>
<evidence type="ECO:0000313" key="4">
    <source>
        <dbReference type="Proteomes" id="UP000507245"/>
    </source>
</evidence>
<keyword evidence="4" id="KW-1185">Reference proteome</keyword>
<reference evidence="1 3" key="2">
    <citation type="submission" date="2020-05" db="EMBL/GenBank/DDBJ databases">
        <authorList>
            <person name="Campoy J."/>
            <person name="Schneeberger K."/>
            <person name="Spophaly S."/>
        </authorList>
    </citation>
    <scope>NUCLEOTIDE SEQUENCE [LARGE SCALE GENOMIC DNA]</scope>
    <source>
        <strain evidence="1">PruArmRojPasFocal</strain>
    </source>
</reference>
<gene>
    <name evidence="1" type="ORF">CURHAP_LOCUS34962</name>
    <name evidence="2" type="ORF">ORAREDHAP_LOCUS34401</name>
</gene>
<dbReference type="OrthoDB" id="1174274at2759"/>
<organism evidence="1 3">
    <name type="scientific">Prunus armeniaca</name>
    <name type="common">Apricot</name>
    <name type="synonym">Armeniaca vulgaris</name>
    <dbReference type="NCBI Taxonomy" id="36596"/>
    <lineage>
        <taxon>Eukaryota</taxon>
        <taxon>Viridiplantae</taxon>
        <taxon>Streptophyta</taxon>
        <taxon>Embryophyta</taxon>
        <taxon>Tracheophyta</taxon>
        <taxon>Spermatophyta</taxon>
        <taxon>Magnoliopsida</taxon>
        <taxon>eudicotyledons</taxon>
        <taxon>Gunneridae</taxon>
        <taxon>Pentapetalae</taxon>
        <taxon>rosids</taxon>
        <taxon>fabids</taxon>
        <taxon>Rosales</taxon>
        <taxon>Rosaceae</taxon>
        <taxon>Amygdaloideae</taxon>
        <taxon>Amygdaleae</taxon>
        <taxon>Prunus</taxon>
    </lineage>
</organism>
<dbReference type="Proteomes" id="UP000507222">
    <property type="component" value="Unassembled WGS sequence"/>
</dbReference>
<dbReference type="EMBL" id="CAEKDK010000006">
    <property type="protein sequence ID" value="CAB4281791.1"/>
    <property type="molecule type" value="Genomic_DNA"/>
</dbReference>
<protein>
    <submittedName>
        <fullName evidence="1">Uncharacterized protein</fullName>
    </submittedName>
</protein>
<dbReference type="AlphaFoldDB" id="A0A6J5V0R6"/>
<name>A0A6J5V0R6_PRUAR</name>
<evidence type="ECO:0000313" key="1">
    <source>
        <dbReference type="EMBL" id="CAB4281791.1"/>
    </source>
</evidence>